<accession>A0A9D4EKB1</accession>
<protein>
    <submittedName>
        <fullName evidence="1">Uncharacterized protein</fullName>
    </submittedName>
</protein>
<dbReference type="AlphaFoldDB" id="A0A9D4EKB1"/>
<dbReference type="Proteomes" id="UP000828390">
    <property type="component" value="Unassembled WGS sequence"/>
</dbReference>
<reference evidence="1" key="1">
    <citation type="journal article" date="2019" name="bioRxiv">
        <title>The Genome of the Zebra Mussel, Dreissena polymorpha: A Resource for Invasive Species Research.</title>
        <authorList>
            <person name="McCartney M.A."/>
            <person name="Auch B."/>
            <person name="Kono T."/>
            <person name="Mallez S."/>
            <person name="Zhang Y."/>
            <person name="Obille A."/>
            <person name="Becker A."/>
            <person name="Abrahante J.E."/>
            <person name="Garbe J."/>
            <person name="Badalamenti J.P."/>
            <person name="Herman A."/>
            <person name="Mangelson H."/>
            <person name="Liachko I."/>
            <person name="Sullivan S."/>
            <person name="Sone E.D."/>
            <person name="Koren S."/>
            <person name="Silverstein K.A.T."/>
            <person name="Beckman K.B."/>
            <person name="Gohl D.M."/>
        </authorList>
    </citation>
    <scope>NUCLEOTIDE SEQUENCE</scope>
    <source>
        <strain evidence="1">Duluth1</strain>
        <tissue evidence="1">Whole animal</tissue>
    </source>
</reference>
<sequence>MISGSSSAVAGTTSLRIAVVMPNTEFAATVTSTLLVWNGILTPRSPHSLTSSTS</sequence>
<evidence type="ECO:0000313" key="2">
    <source>
        <dbReference type="Proteomes" id="UP000828390"/>
    </source>
</evidence>
<organism evidence="1 2">
    <name type="scientific">Dreissena polymorpha</name>
    <name type="common">Zebra mussel</name>
    <name type="synonym">Mytilus polymorpha</name>
    <dbReference type="NCBI Taxonomy" id="45954"/>
    <lineage>
        <taxon>Eukaryota</taxon>
        <taxon>Metazoa</taxon>
        <taxon>Spiralia</taxon>
        <taxon>Lophotrochozoa</taxon>
        <taxon>Mollusca</taxon>
        <taxon>Bivalvia</taxon>
        <taxon>Autobranchia</taxon>
        <taxon>Heteroconchia</taxon>
        <taxon>Euheterodonta</taxon>
        <taxon>Imparidentia</taxon>
        <taxon>Neoheterodontei</taxon>
        <taxon>Myida</taxon>
        <taxon>Dreissenoidea</taxon>
        <taxon>Dreissenidae</taxon>
        <taxon>Dreissena</taxon>
    </lineage>
</organism>
<reference evidence="1" key="2">
    <citation type="submission" date="2020-11" db="EMBL/GenBank/DDBJ databases">
        <authorList>
            <person name="McCartney M.A."/>
            <person name="Auch B."/>
            <person name="Kono T."/>
            <person name="Mallez S."/>
            <person name="Becker A."/>
            <person name="Gohl D.M."/>
            <person name="Silverstein K.A.T."/>
            <person name="Koren S."/>
            <person name="Bechman K.B."/>
            <person name="Herman A."/>
            <person name="Abrahante J.E."/>
            <person name="Garbe J."/>
        </authorList>
    </citation>
    <scope>NUCLEOTIDE SEQUENCE</scope>
    <source>
        <strain evidence="1">Duluth1</strain>
        <tissue evidence="1">Whole animal</tissue>
    </source>
</reference>
<proteinExistence type="predicted"/>
<comment type="caution">
    <text evidence="1">The sequence shown here is derived from an EMBL/GenBank/DDBJ whole genome shotgun (WGS) entry which is preliminary data.</text>
</comment>
<gene>
    <name evidence="1" type="ORF">DPMN_159187</name>
</gene>
<evidence type="ECO:0000313" key="1">
    <source>
        <dbReference type="EMBL" id="KAH3781360.1"/>
    </source>
</evidence>
<keyword evidence="2" id="KW-1185">Reference proteome</keyword>
<dbReference type="EMBL" id="JAIWYP010000008">
    <property type="protein sequence ID" value="KAH3781360.1"/>
    <property type="molecule type" value="Genomic_DNA"/>
</dbReference>
<name>A0A9D4EKB1_DREPO</name>